<dbReference type="KEGG" id="slb:AWJ20_2902"/>
<feature type="region of interest" description="Disordered" evidence="1">
    <location>
        <begin position="60"/>
        <end position="81"/>
    </location>
</feature>
<keyword evidence="3" id="KW-1185">Reference proteome</keyword>
<dbReference type="GeneID" id="30034865"/>
<name>A0A167FGP7_9ASCO</name>
<proteinExistence type="predicted"/>
<dbReference type="AlphaFoldDB" id="A0A167FGP7"/>
<sequence>MGTVELTGLEIIRTKALGAYLATPSMMSRTMPALILKRSSLVIPGLRGIPAGMTTMSAPVKAPLRPSSLGRNPLTGPAVEM</sequence>
<evidence type="ECO:0000313" key="3">
    <source>
        <dbReference type="Proteomes" id="UP000189580"/>
    </source>
</evidence>
<accession>A0A167FGP7</accession>
<dbReference type="RefSeq" id="XP_018737753.1">
    <property type="nucleotide sequence ID" value="XM_018879879.1"/>
</dbReference>
<dbReference type="Proteomes" id="UP000189580">
    <property type="component" value="Chromosome b"/>
</dbReference>
<gene>
    <name evidence="2" type="ORF">AWJ20_2902</name>
</gene>
<evidence type="ECO:0000313" key="2">
    <source>
        <dbReference type="EMBL" id="ANB15276.1"/>
    </source>
</evidence>
<evidence type="ECO:0000256" key="1">
    <source>
        <dbReference type="SAM" id="MobiDB-lite"/>
    </source>
</evidence>
<dbReference type="OrthoDB" id="10265957at2759"/>
<protein>
    <submittedName>
        <fullName evidence="2">Uncharacterized protein</fullName>
    </submittedName>
</protein>
<organism evidence="2 3">
    <name type="scientific">Sugiyamaella lignohabitans</name>
    <dbReference type="NCBI Taxonomy" id="796027"/>
    <lineage>
        <taxon>Eukaryota</taxon>
        <taxon>Fungi</taxon>
        <taxon>Dikarya</taxon>
        <taxon>Ascomycota</taxon>
        <taxon>Saccharomycotina</taxon>
        <taxon>Dipodascomycetes</taxon>
        <taxon>Dipodascales</taxon>
        <taxon>Trichomonascaceae</taxon>
        <taxon>Sugiyamaella</taxon>
    </lineage>
</organism>
<reference evidence="2 3" key="1">
    <citation type="submission" date="2016-02" db="EMBL/GenBank/DDBJ databases">
        <title>Complete genome sequence and transcriptome regulation of the pentose utilising yeast Sugiyamaella lignohabitans.</title>
        <authorList>
            <person name="Bellasio M."/>
            <person name="Peymann A."/>
            <person name="Valli M."/>
            <person name="Sipitzky M."/>
            <person name="Graf A."/>
            <person name="Sauer M."/>
            <person name="Marx H."/>
            <person name="Mattanovich D."/>
        </authorList>
    </citation>
    <scope>NUCLEOTIDE SEQUENCE [LARGE SCALE GENOMIC DNA]</scope>
    <source>
        <strain evidence="2 3">CBS 10342</strain>
    </source>
</reference>
<dbReference type="EMBL" id="CP014503">
    <property type="protein sequence ID" value="ANB15276.1"/>
    <property type="molecule type" value="Genomic_DNA"/>
</dbReference>